<proteinExistence type="inferred from homology"/>
<evidence type="ECO:0000313" key="7">
    <source>
        <dbReference type="Proteomes" id="UP000636800"/>
    </source>
</evidence>
<name>A0A835RM72_VANPL</name>
<keyword evidence="1 4" id="KW-0732">Signal</keyword>
<comment type="similarity">
    <text evidence="3">Belongs to the PMEI family.</text>
</comment>
<dbReference type="SUPFAM" id="SSF101148">
    <property type="entry name" value="Plant invertase/pectin methylesterase inhibitor"/>
    <property type="match status" value="1"/>
</dbReference>
<dbReference type="InterPro" id="IPR034088">
    <property type="entry name" value="Pla_a_1-like"/>
</dbReference>
<evidence type="ECO:0000256" key="4">
    <source>
        <dbReference type="SAM" id="SignalP"/>
    </source>
</evidence>
<feature type="chain" id="PRO_5032522728" description="Pectinesterase inhibitor domain-containing protein" evidence="4">
    <location>
        <begin position="25"/>
        <end position="196"/>
    </location>
</feature>
<dbReference type="PANTHER" id="PTHR35357:SF8">
    <property type="entry name" value="OS01G0111000 PROTEIN"/>
    <property type="match status" value="1"/>
</dbReference>
<keyword evidence="7" id="KW-1185">Reference proteome</keyword>
<dbReference type="Pfam" id="PF04043">
    <property type="entry name" value="PMEI"/>
    <property type="match status" value="1"/>
</dbReference>
<dbReference type="OrthoDB" id="682893at2759"/>
<feature type="signal peptide" evidence="4">
    <location>
        <begin position="1"/>
        <end position="24"/>
    </location>
</feature>
<dbReference type="InterPro" id="IPR035513">
    <property type="entry name" value="Invertase/methylesterase_inhib"/>
</dbReference>
<evidence type="ECO:0000256" key="1">
    <source>
        <dbReference type="ARBA" id="ARBA00022729"/>
    </source>
</evidence>
<accession>A0A835RM72</accession>
<dbReference type="NCBIfam" id="TIGR01614">
    <property type="entry name" value="PME_inhib"/>
    <property type="match status" value="1"/>
</dbReference>
<organism evidence="6 7">
    <name type="scientific">Vanilla planifolia</name>
    <name type="common">Vanilla</name>
    <dbReference type="NCBI Taxonomy" id="51239"/>
    <lineage>
        <taxon>Eukaryota</taxon>
        <taxon>Viridiplantae</taxon>
        <taxon>Streptophyta</taxon>
        <taxon>Embryophyta</taxon>
        <taxon>Tracheophyta</taxon>
        <taxon>Spermatophyta</taxon>
        <taxon>Magnoliopsida</taxon>
        <taxon>Liliopsida</taxon>
        <taxon>Asparagales</taxon>
        <taxon>Orchidaceae</taxon>
        <taxon>Vanilloideae</taxon>
        <taxon>Vanilleae</taxon>
        <taxon>Vanilla</taxon>
    </lineage>
</organism>
<dbReference type="SMART" id="SM00856">
    <property type="entry name" value="PMEI"/>
    <property type="match status" value="1"/>
</dbReference>
<dbReference type="InterPro" id="IPR006501">
    <property type="entry name" value="Pectinesterase_inhib_dom"/>
</dbReference>
<dbReference type="PANTHER" id="PTHR35357">
    <property type="entry name" value="OS02G0537100 PROTEIN"/>
    <property type="match status" value="1"/>
</dbReference>
<gene>
    <name evidence="6" type="ORF">HPP92_006506</name>
</gene>
<comment type="caution">
    <text evidence="6">The sequence shown here is derived from an EMBL/GenBank/DDBJ whole genome shotgun (WGS) entry which is preliminary data.</text>
</comment>
<sequence>MEYPRLRLAVFFLLFLHQNLFSSAAESGVVEQTCAQAAAKGIDFDFCVKTLKKNSKSSTAGTRDLATIATKLAEKEFKHVWNAIKKLLHGKLTVPDKQALSVCFDVYEDGIDALKAAIKFIKSRSESDAITYLSASLTDVTTCDDAFEEVGRKSPIAKMNEEARNFSTLASPSLRFCDTTVLCLGINNHCYIVYIK</sequence>
<reference evidence="6 7" key="1">
    <citation type="journal article" date="2020" name="Nat. Food">
        <title>A phased Vanilla planifolia genome enables genetic improvement of flavour and production.</title>
        <authorList>
            <person name="Hasing T."/>
            <person name="Tang H."/>
            <person name="Brym M."/>
            <person name="Khazi F."/>
            <person name="Huang T."/>
            <person name="Chambers A.H."/>
        </authorList>
    </citation>
    <scope>NUCLEOTIDE SEQUENCE [LARGE SCALE GENOMIC DNA]</scope>
    <source>
        <tissue evidence="6">Leaf</tissue>
    </source>
</reference>
<dbReference type="AlphaFoldDB" id="A0A835RM72"/>
<feature type="domain" description="Pectinesterase inhibitor" evidence="5">
    <location>
        <begin position="25"/>
        <end position="173"/>
    </location>
</feature>
<evidence type="ECO:0000256" key="2">
    <source>
        <dbReference type="ARBA" id="ARBA00023157"/>
    </source>
</evidence>
<dbReference type="EMBL" id="JADCNL010000002">
    <property type="protein sequence ID" value="KAG0493108.1"/>
    <property type="molecule type" value="Genomic_DNA"/>
</dbReference>
<evidence type="ECO:0000313" key="6">
    <source>
        <dbReference type="EMBL" id="KAG0493108.1"/>
    </source>
</evidence>
<protein>
    <recommendedName>
        <fullName evidence="5">Pectinesterase inhibitor domain-containing protein</fullName>
    </recommendedName>
</protein>
<dbReference type="Gene3D" id="1.20.140.40">
    <property type="entry name" value="Invertase/pectin methylesterase inhibitor family protein"/>
    <property type="match status" value="1"/>
</dbReference>
<dbReference type="GO" id="GO:0004857">
    <property type="term" value="F:enzyme inhibitor activity"/>
    <property type="evidence" value="ECO:0007669"/>
    <property type="project" value="InterPro"/>
</dbReference>
<evidence type="ECO:0000256" key="3">
    <source>
        <dbReference type="ARBA" id="ARBA00038471"/>
    </source>
</evidence>
<keyword evidence="2" id="KW-1015">Disulfide bond</keyword>
<evidence type="ECO:0000259" key="5">
    <source>
        <dbReference type="SMART" id="SM00856"/>
    </source>
</evidence>
<dbReference type="CDD" id="cd15795">
    <property type="entry name" value="PMEI-Pla_a_1_like"/>
    <property type="match status" value="1"/>
</dbReference>
<dbReference type="Proteomes" id="UP000636800">
    <property type="component" value="Chromosome 2"/>
</dbReference>